<dbReference type="Pfam" id="PF00172">
    <property type="entry name" value="Zn_clus"/>
    <property type="match status" value="1"/>
</dbReference>
<dbReference type="Proteomes" id="UP001301769">
    <property type="component" value="Unassembled WGS sequence"/>
</dbReference>
<dbReference type="EMBL" id="MU858055">
    <property type="protein sequence ID" value="KAK4218110.1"/>
    <property type="molecule type" value="Genomic_DNA"/>
</dbReference>
<comment type="caution">
    <text evidence="4">The sequence shown here is derived from an EMBL/GenBank/DDBJ whole genome shotgun (WGS) entry which is preliminary data.</text>
</comment>
<dbReference type="SUPFAM" id="SSF57701">
    <property type="entry name" value="Zn2/Cys6 DNA-binding domain"/>
    <property type="match status" value="1"/>
</dbReference>
<reference evidence="4" key="1">
    <citation type="journal article" date="2023" name="Mol. Phylogenet. Evol.">
        <title>Genome-scale phylogeny and comparative genomics of the fungal order Sordariales.</title>
        <authorList>
            <person name="Hensen N."/>
            <person name="Bonometti L."/>
            <person name="Westerberg I."/>
            <person name="Brannstrom I.O."/>
            <person name="Guillou S."/>
            <person name="Cros-Aarteil S."/>
            <person name="Calhoun S."/>
            <person name="Haridas S."/>
            <person name="Kuo A."/>
            <person name="Mondo S."/>
            <person name="Pangilinan J."/>
            <person name="Riley R."/>
            <person name="LaButti K."/>
            <person name="Andreopoulos B."/>
            <person name="Lipzen A."/>
            <person name="Chen C."/>
            <person name="Yan M."/>
            <person name="Daum C."/>
            <person name="Ng V."/>
            <person name="Clum A."/>
            <person name="Steindorff A."/>
            <person name="Ohm R.A."/>
            <person name="Martin F."/>
            <person name="Silar P."/>
            <person name="Natvig D.O."/>
            <person name="Lalanne C."/>
            <person name="Gautier V."/>
            <person name="Ament-Velasquez S.L."/>
            <person name="Kruys A."/>
            <person name="Hutchinson M.I."/>
            <person name="Powell A.J."/>
            <person name="Barry K."/>
            <person name="Miller A.N."/>
            <person name="Grigoriev I.V."/>
            <person name="Debuchy R."/>
            <person name="Gladieux P."/>
            <person name="Hiltunen Thoren M."/>
            <person name="Johannesson H."/>
        </authorList>
    </citation>
    <scope>NUCLEOTIDE SEQUENCE</scope>
    <source>
        <strain evidence="4">PSN293</strain>
    </source>
</reference>
<dbReference type="InterPro" id="IPR053175">
    <property type="entry name" value="DHMBA_Reg_Transcription_Factor"/>
</dbReference>
<proteinExistence type="predicted"/>
<dbReference type="GO" id="GO:0000981">
    <property type="term" value="F:DNA-binding transcription factor activity, RNA polymerase II-specific"/>
    <property type="evidence" value="ECO:0007669"/>
    <property type="project" value="InterPro"/>
</dbReference>
<evidence type="ECO:0000259" key="3">
    <source>
        <dbReference type="PROSITE" id="PS50048"/>
    </source>
</evidence>
<sequence length="601" mass="66742">MVYCGKASQGCQSCRTRRIKCDKVRPQCTQCIRVAKTCPGYRDQLELMFRDESTKVIQKAHAQWGVESGESSSSSPTSATSPSSTSSRSRTSISRISRSKSSTPPADDSWTWVGAPVELYATRSDQAVRFFIEHYLVGHPDEPKASRELQGVGWIHAPQIQNIMAAVGLASMSNLTGDKDLQIMAREKYGLALRQMVSSIGNLASIDLSVSMRTIIILALFEVIRGESEGTNTRTHLMGAATLLRTLLPRSGMASAPSHILRALLQLCFSMLVPCLVAEDNLPDIFFDWVSMCEKIASPSDKPSTDLIRIIARLVHLSAYVSRHIIADGHPKAAEVIMEALEIDVQLEAWERRQEGIWVVTEECDKAGFPPDAVFEGSYHVYTDMWTARVWNHYRWSRIMVNEMLLQFADIYSASGRRLFSAENLLRSRRSIVRVARDVLVSIPTHYRHPRLELAHRTLLDQTSGGAGMGAAGIPTMLFQIRVAGCAPFVPDSYRNWAKNILETIWADTGIPQARTQAELVAKAQEGGSPSPKPVQLPPDLEQERKPPIYQSRQPVQSPAQESSHTYLGEKFQAGSESAGPSSWDYTVKREPMSPGSQARR</sequence>
<dbReference type="InterPro" id="IPR001138">
    <property type="entry name" value="Zn2Cys6_DnaBD"/>
</dbReference>
<dbReference type="InterPro" id="IPR036864">
    <property type="entry name" value="Zn2-C6_fun-type_DNA-bd_sf"/>
</dbReference>
<feature type="region of interest" description="Disordered" evidence="2">
    <location>
        <begin position="522"/>
        <end position="601"/>
    </location>
</feature>
<dbReference type="Gene3D" id="4.10.240.10">
    <property type="entry name" value="Zn(2)-C6 fungal-type DNA-binding domain"/>
    <property type="match status" value="1"/>
</dbReference>
<dbReference type="GO" id="GO:0008270">
    <property type="term" value="F:zinc ion binding"/>
    <property type="evidence" value="ECO:0007669"/>
    <property type="project" value="InterPro"/>
</dbReference>
<dbReference type="PANTHER" id="PTHR38791:SF5">
    <property type="entry name" value="TRANSCRIPTION FACTOR DBAG-RELATED"/>
    <property type="match status" value="1"/>
</dbReference>
<protein>
    <submittedName>
        <fullName evidence="4">White-opaque regulator 1</fullName>
    </submittedName>
</protein>
<feature type="compositionally biased region" description="Low complexity" evidence="2">
    <location>
        <begin position="71"/>
        <end position="105"/>
    </location>
</feature>
<evidence type="ECO:0000313" key="4">
    <source>
        <dbReference type="EMBL" id="KAK4218110.1"/>
    </source>
</evidence>
<feature type="compositionally biased region" description="Polar residues" evidence="2">
    <location>
        <begin position="575"/>
        <end position="585"/>
    </location>
</feature>
<dbReference type="PROSITE" id="PS50048">
    <property type="entry name" value="ZN2_CY6_FUNGAL_2"/>
    <property type="match status" value="1"/>
</dbReference>
<dbReference type="PROSITE" id="PS00463">
    <property type="entry name" value="ZN2_CY6_FUNGAL_1"/>
    <property type="match status" value="1"/>
</dbReference>
<feature type="region of interest" description="Disordered" evidence="2">
    <location>
        <begin position="65"/>
        <end position="108"/>
    </location>
</feature>
<organism evidence="4 5">
    <name type="scientific">Rhypophila decipiens</name>
    <dbReference type="NCBI Taxonomy" id="261697"/>
    <lineage>
        <taxon>Eukaryota</taxon>
        <taxon>Fungi</taxon>
        <taxon>Dikarya</taxon>
        <taxon>Ascomycota</taxon>
        <taxon>Pezizomycotina</taxon>
        <taxon>Sordariomycetes</taxon>
        <taxon>Sordariomycetidae</taxon>
        <taxon>Sordariales</taxon>
        <taxon>Naviculisporaceae</taxon>
        <taxon>Rhypophila</taxon>
    </lineage>
</organism>
<dbReference type="PANTHER" id="PTHR38791">
    <property type="entry name" value="ZN(II)2CYS6 TRANSCRIPTION FACTOR (EUROFUNG)-RELATED-RELATED"/>
    <property type="match status" value="1"/>
</dbReference>
<dbReference type="AlphaFoldDB" id="A0AAN7BEI6"/>
<name>A0AAN7BEI6_9PEZI</name>
<feature type="compositionally biased region" description="Polar residues" evidence="2">
    <location>
        <begin position="551"/>
        <end position="566"/>
    </location>
</feature>
<accession>A0AAN7BEI6</accession>
<dbReference type="CDD" id="cd12148">
    <property type="entry name" value="fungal_TF_MHR"/>
    <property type="match status" value="1"/>
</dbReference>
<evidence type="ECO:0000256" key="2">
    <source>
        <dbReference type="SAM" id="MobiDB-lite"/>
    </source>
</evidence>
<gene>
    <name evidence="4" type="ORF">QBC37DRAFT_17792</name>
</gene>
<keyword evidence="5" id="KW-1185">Reference proteome</keyword>
<evidence type="ECO:0000256" key="1">
    <source>
        <dbReference type="ARBA" id="ARBA00023242"/>
    </source>
</evidence>
<reference evidence="4" key="2">
    <citation type="submission" date="2023-05" db="EMBL/GenBank/DDBJ databases">
        <authorList>
            <consortium name="Lawrence Berkeley National Laboratory"/>
            <person name="Steindorff A."/>
            <person name="Hensen N."/>
            <person name="Bonometti L."/>
            <person name="Westerberg I."/>
            <person name="Brannstrom I.O."/>
            <person name="Guillou S."/>
            <person name="Cros-Aarteil S."/>
            <person name="Calhoun S."/>
            <person name="Haridas S."/>
            <person name="Kuo A."/>
            <person name="Mondo S."/>
            <person name="Pangilinan J."/>
            <person name="Riley R."/>
            <person name="Labutti K."/>
            <person name="Andreopoulos B."/>
            <person name="Lipzen A."/>
            <person name="Chen C."/>
            <person name="Yanf M."/>
            <person name="Daum C."/>
            <person name="Ng V."/>
            <person name="Clum A."/>
            <person name="Ohm R."/>
            <person name="Martin F."/>
            <person name="Silar P."/>
            <person name="Natvig D."/>
            <person name="Lalanne C."/>
            <person name="Gautier V."/>
            <person name="Ament-Velasquez S.L."/>
            <person name="Kruys A."/>
            <person name="Hutchinson M.I."/>
            <person name="Powell A.J."/>
            <person name="Barry K."/>
            <person name="Miller A.N."/>
            <person name="Grigoriev I.V."/>
            <person name="Debuchy R."/>
            <person name="Gladieux P."/>
            <person name="Thoren M.H."/>
            <person name="Johannesson H."/>
        </authorList>
    </citation>
    <scope>NUCLEOTIDE SEQUENCE</scope>
    <source>
        <strain evidence="4">PSN293</strain>
    </source>
</reference>
<evidence type="ECO:0000313" key="5">
    <source>
        <dbReference type="Proteomes" id="UP001301769"/>
    </source>
</evidence>
<feature type="domain" description="Zn(2)-C6 fungal-type" evidence="3">
    <location>
        <begin position="10"/>
        <end position="38"/>
    </location>
</feature>
<dbReference type="CDD" id="cd00067">
    <property type="entry name" value="GAL4"/>
    <property type="match status" value="1"/>
</dbReference>
<dbReference type="SMART" id="SM00066">
    <property type="entry name" value="GAL4"/>
    <property type="match status" value="1"/>
</dbReference>
<keyword evidence="1" id="KW-0539">Nucleus</keyword>